<protein>
    <submittedName>
        <fullName evidence="2">Uncharacterized protein</fullName>
    </submittedName>
</protein>
<accession>A0A4S4LWT0</accession>
<evidence type="ECO:0000313" key="3">
    <source>
        <dbReference type="Proteomes" id="UP000310158"/>
    </source>
</evidence>
<evidence type="ECO:0000256" key="1">
    <source>
        <dbReference type="SAM" id="MobiDB-lite"/>
    </source>
</evidence>
<sequence length="141" mass="15020">STPTVAETGVPVSAGAGGPGPSSGSLRDIKAPPSDPRIGSLSAASTVPGIPEKAPLPPSPQPPPVESTGKFESAEEEKKRLEREERERLLQGADRDASTSHESAEDEKKRLEKEERERVLRGETQGDKKPDSDGPPPYQDF</sequence>
<evidence type="ECO:0000313" key="2">
    <source>
        <dbReference type="EMBL" id="THH16845.1"/>
    </source>
</evidence>
<gene>
    <name evidence="2" type="ORF">EW146_g3871</name>
</gene>
<reference evidence="2 3" key="1">
    <citation type="submission" date="2019-02" db="EMBL/GenBank/DDBJ databases">
        <title>Genome sequencing of the rare red list fungi Bondarzewia mesenterica.</title>
        <authorList>
            <person name="Buettner E."/>
            <person name="Kellner H."/>
        </authorList>
    </citation>
    <scope>NUCLEOTIDE SEQUENCE [LARGE SCALE GENOMIC DNA]</scope>
    <source>
        <strain evidence="2 3">DSM 108281</strain>
    </source>
</reference>
<comment type="caution">
    <text evidence="2">The sequence shown here is derived from an EMBL/GenBank/DDBJ whole genome shotgun (WGS) entry which is preliminary data.</text>
</comment>
<proteinExistence type="predicted"/>
<feature type="region of interest" description="Disordered" evidence="1">
    <location>
        <begin position="1"/>
        <end position="141"/>
    </location>
</feature>
<keyword evidence="3" id="KW-1185">Reference proteome</keyword>
<name>A0A4S4LWT0_9AGAM</name>
<feature type="non-terminal residue" evidence="2">
    <location>
        <position position="1"/>
    </location>
</feature>
<feature type="compositionally biased region" description="Pro residues" evidence="1">
    <location>
        <begin position="54"/>
        <end position="65"/>
    </location>
</feature>
<organism evidence="2 3">
    <name type="scientific">Bondarzewia mesenterica</name>
    <dbReference type="NCBI Taxonomy" id="1095465"/>
    <lineage>
        <taxon>Eukaryota</taxon>
        <taxon>Fungi</taxon>
        <taxon>Dikarya</taxon>
        <taxon>Basidiomycota</taxon>
        <taxon>Agaricomycotina</taxon>
        <taxon>Agaricomycetes</taxon>
        <taxon>Russulales</taxon>
        <taxon>Bondarzewiaceae</taxon>
        <taxon>Bondarzewia</taxon>
    </lineage>
</organism>
<dbReference type="AlphaFoldDB" id="A0A4S4LWT0"/>
<feature type="compositionally biased region" description="Basic and acidic residues" evidence="1">
    <location>
        <begin position="72"/>
        <end position="132"/>
    </location>
</feature>
<dbReference type="EMBL" id="SGPL01000140">
    <property type="protein sequence ID" value="THH16845.1"/>
    <property type="molecule type" value="Genomic_DNA"/>
</dbReference>
<dbReference type="Proteomes" id="UP000310158">
    <property type="component" value="Unassembled WGS sequence"/>
</dbReference>